<gene>
    <name evidence="1" type="ORF">H0G86_002152</name>
</gene>
<organism evidence="1 2">
    <name type="scientific">Trichoderma simmonsii</name>
    <dbReference type="NCBI Taxonomy" id="1491479"/>
    <lineage>
        <taxon>Eukaryota</taxon>
        <taxon>Fungi</taxon>
        <taxon>Dikarya</taxon>
        <taxon>Ascomycota</taxon>
        <taxon>Pezizomycotina</taxon>
        <taxon>Sordariomycetes</taxon>
        <taxon>Hypocreomycetidae</taxon>
        <taxon>Hypocreales</taxon>
        <taxon>Hypocreaceae</taxon>
        <taxon>Trichoderma</taxon>
    </lineage>
</organism>
<sequence length="112" mass="12493">MTAALLHLLEEIPVEVPGVREGNGPHIVHLFNYMTSAYTFNARLYTGPTSTGSSRASLSLVLSLCSVIPSCCVSFRHLLPLSFPLQRPSVMHQSQAPNPRGDYYVWRIVLFY</sequence>
<evidence type="ECO:0000313" key="1">
    <source>
        <dbReference type="EMBL" id="QYS94831.1"/>
    </source>
</evidence>
<dbReference type="AlphaFoldDB" id="A0A8G0PB80"/>
<protein>
    <submittedName>
        <fullName evidence="1">Uncharacterized protein</fullName>
    </submittedName>
</protein>
<evidence type="ECO:0000313" key="2">
    <source>
        <dbReference type="Proteomes" id="UP000826661"/>
    </source>
</evidence>
<name>A0A8G0PB80_9HYPO</name>
<dbReference type="EMBL" id="CP075864">
    <property type="protein sequence ID" value="QYS94831.1"/>
    <property type="molecule type" value="Genomic_DNA"/>
</dbReference>
<dbReference type="Proteomes" id="UP000826661">
    <property type="component" value="Chromosome I"/>
</dbReference>
<proteinExistence type="predicted"/>
<keyword evidence="2" id="KW-1185">Reference proteome</keyword>
<accession>A0A8G0PB80</accession>
<reference evidence="1 2" key="1">
    <citation type="journal article" date="2021" name="BMC Genomics">
        <title>Telomere-to-telomere genome assembly of asparaginase-producing Trichoderma simmonsii.</title>
        <authorList>
            <person name="Chung D."/>
            <person name="Kwon Y.M."/>
            <person name="Yang Y."/>
        </authorList>
    </citation>
    <scope>NUCLEOTIDE SEQUENCE [LARGE SCALE GENOMIC DNA]</scope>
    <source>
        <strain evidence="1 2">GH-Sj1</strain>
    </source>
</reference>